<gene>
    <name evidence="2" type="ORF">Tpal_411</name>
</gene>
<protein>
    <recommendedName>
        <fullName evidence="1">YqgU-like 6-bladed beta-propeller domain-containing protein</fullName>
    </recommendedName>
</protein>
<keyword evidence="3" id="KW-1185">Reference proteome</keyword>
<name>A0A143Y6Q2_9LACT</name>
<evidence type="ECO:0000259" key="1">
    <source>
        <dbReference type="Pfam" id="PF21101"/>
    </source>
</evidence>
<dbReference type="OrthoDB" id="2168335at2"/>
<dbReference type="Pfam" id="PF21101">
    <property type="entry name" value="YqgU"/>
    <property type="match status" value="1"/>
</dbReference>
<organism evidence="2 3">
    <name type="scientific">Trichococcus palustris</name>
    <dbReference type="NCBI Taxonomy" id="140314"/>
    <lineage>
        <taxon>Bacteria</taxon>
        <taxon>Bacillati</taxon>
        <taxon>Bacillota</taxon>
        <taxon>Bacilli</taxon>
        <taxon>Lactobacillales</taxon>
        <taxon>Carnobacteriaceae</taxon>
        <taxon>Trichococcus</taxon>
    </lineage>
</organism>
<dbReference type="STRING" id="140314.SAMN04488076_103120"/>
<dbReference type="AlphaFoldDB" id="A0A143Y6Q2"/>
<sequence>MDAKRSTFLSISVLWLLLLCGCGKQTVNGSLDASGAANESAAVYAPPFSDDDFLYAVGWLDDQSILTVLKRNDEEGIYSYACQKNEVLPIRTFKGEIKYISISPNRERILLQVMTPEGDDTLLLDKSGNVILERKLGIGTIANLSWNPTDADKIFLTVTDSSKNEKYFLWGMTEGVLTEQPDLTAQPFWYSQNLFLHTTAFDKDGKNLFLLDDVRPEGEETIINQNVLRYEIEGESVVMITPSDFNPNELLLVYYYPLLIDQGFISIQAIYEQEKILLPELAIAADSTAIFSVMPAEGKDHKLAYSIVQADFVTKSMTTLLAVEALAPIESSPDGKHLLYGDSYQFLVDVAQRKLLKLHD</sequence>
<feature type="domain" description="YqgU-like 6-bladed beta-propeller" evidence="1">
    <location>
        <begin position="94"/>
        <end position="341"/>
    </location>
</feature>
<dbReference type="Proteomes" id="UP000242754">
    <property type="component" value="Unassembled WGS sequence"/>
</dbReference>
<evidence type="ECO:0000313" key="3">
    <source>
        <dbReference type="Proteomes" id="UP000242754"/>
    </source>
</evidence>
<dbReference type="RefSeq" id="WP_087030654.1">
    <property type="nucleotide sequence ID" value="NZ_FJNE01000001.1"/>
</dbReference>
<proteinExistence type="predicted"/>
<dbReference type="InterPro" id="IPR048421">
    <property type="entry name" value="YqgU_beta-prop"/>
</dbReference>
<dbReference type="EMBL" id="FJNE01000001">
    <property type="protein sequence ID" value="CZQ83190.1"/>
    <property type="molecule type" value="Genomic_DNA"/>
</dbReference>
<reference evidence="2 3" key="1">
    <citation type="submission" date="2016-02" db="EMBL/GenBank/DDBJ databases">
        <authorList>
            <person name="Wen L."/>
            <person name="He K."/>
            <person name="Yang H."/>
        </authorList>
    </citation>
    <scope>NUCLEOTIDE SEQUENCE [LARGE SCALE GENOMIC DNA]</scope>
    <source>
        <strain evidence="2">Trichococcus palustris</strain>
    </source>
</reference>
<dbReference type="SUPFAM" id="SSF82171">
    <property type="entry name" value="DPP6 N-terminal domain-like"/>
    <property type="match status" value="1"/>
</dbReference>
<dbReference type="PROSITE" id="PS51257">
    <property type="entry name" value="PROKAR_LIPOPROTEIN"/>
    <property type="match status" value="1"/>
</dbReference>
<accession>A0A143Y6Q2</accession>
<evidence type="ECO:0000313" key="2">
    <source>
        <dbReference type="EMBL" id="CZQ83190.1"/>
    </source>
</evidence>